<evidence type="ECO:0000256" key="2">
    <source>
        <dbReference type="ARBA" id="ARBA00022603"/>
    </source>
</evidence>
<dbReference type="AlphaFoldDB" id="A0A0A9G1I3"/>
<keyword evidence="4" id="KW-0511">Multifunctional enzyme</keyword>
<keyword evidence="3" id="KW-0808">Transferase</keyword>
<evidence type="ECO:0000256" key="4">
    <source>
        <dbReference type="ARBA" id="ARBA00023268"/>
    </source>
</evidence>
<evidence type="ECO:0000313" key="5">
    <source>
        <dbReference type="EMBL" id="JAE18940.1"/>
    </source>
</evidence>
<dbReference type="InterPro" id="IPR051419">
    <property type="entry name" value="Lys/N-term_MeTrsfase_sf"/>
</dbReference>
<dbReference type="PANTHER" id="PTHR12176">
    <property type="entry name" value="SAM-DEPENDENT METHYLTRANSFERASE SUPERFAMILY PROTEIN"/>
    <property type="match status" value="1"/>
</dbReference>
<dbReference type="InterPro" id="IPR029063">
    <property type="entry name" value="SAM-dependent_MTases_sf"/>
</dbReference>
<accession>A0A0A9G1I3</accession>
<organism evidence="5">
    <name type="scientific">Arundo donax</name>
    <name type="common">Giant reed</name>
    <name type="synonym">Donax arundinaceus</name>
    <dbReference type="NCBI Taxonomy" id="35708"/>
    <lineage>
        <taxon>Eukaryota</taxon>
        <taxon>Viridiplantae</taxon>
        <taxon>Streptophyta</taxon>
        <taxon>Embryophyta</taxon>
        <taxon>Tracheophyta</taxon>
        <taxon>Spermatophyta</taxon>
        <taxon>Magnoliopsida</taxon>
        <taxon>Liliopsida</taxon>
        <taxon>Poales</taxon>
        <taxon>Poaceae</taxon>
        <taxon>PACMAD clade</taxon>
        <taxon>Arundinoideae</taxon>
        <taxon>Arundineae</taxon>
        <taxon>Arundo</taxon>
    </lineage>
</organism>
<keyword evidence="2" id="KW-0489">Methyltransferase</keyword>
<proteinExistence type="inferred from homology"/>
<dbReference type="GO" id="GO:0032259">
    <property type="term" value="P:methylation"/>
    <property type="evidence" value="ECO:0007669"/>
    <property type="project" value="UniProtKB-KW"/>
</dbReference>
<reference evidence="5" key="1">
    <citation type="submission" date="2014-09" db="EMBL/GenBank/DDBJ databases">
        <authorList>
            <person name="Magalhaes I.L.F."/>
            <person name="Oliveira U."/>
            <person name="Santos F.R."/>
            <person name="Vidigal T.H.D.A."/>
            <person name="Brescovit A.D."/>
            <person name="Santos A.J."/>
        </authorList>
    </citation>
    <scope>NUCLEOTIDE SEQUENCE</scope>
    <source>
        <tissue evidence="5">Shoot tissue taken approximately 20 cm above the soil surface</tissue>
    </source>
</reference>
<dbReference type="Gene3D" id="3.40.50.150">
    <property type="entry name" value="Vaccinia Virus protein VP39"/>
    <property type="match status" value="1"/>
</dbReference>
<sequence>MTTTPAAAAAAAEGAAILDTLGDFTLRENWDKFFALRGTGDSFEWYAEWPRLQAPLLDLLRGSGAADAEAVEILVPGCGSSALSERLYDAGFRRITNVDFSRVVVADMLRRHSRPRPEMRWRVMDMTNMQMGHLI</sequence>
<name>A0A0A9G1I3_ARUDO</name>
<comment type="similarity">
    <text evidence="1">Belongs to the methyltransferase superfamily.</text>
</comment>
<dbReference type="PANTHER" id="PTHR12176:SF78">
    <property type="entry name" value="EEF1A LYSINE AND N-TERMINAL METHYLTRANSFERASE"/>
    <property type="match status" value="1"/>
</dbReference>
<evidence type="ECO:0000256" key="1">
    <source>
        <dbReference type="ARBA" id="ARBA00008361"/>
    </source>
</evidence>
<protein>
    <submittedName>
        <fullName evidence="5">Uncharacterized protein</fullName>
    </submittedName>
</protein>
<dbReference type="GO" id="GO:0008168">
    <property type="term" value="F:methyltransferase activity"/>
    <property type="evidence" value="ECO:0007669"/>
    <property type="project" value="UniProtKB-KW"/>
</dbReference>
<reference evidence="5" key="2">
    <citation type="journal article" date="2015" name="Data Brief">
        <title>Shoot transcriptome of the giant reed, Arundo donax.</title>
        <authorList>
            <person name="Barrero R.A."/>
            <person name="Guerrero F.D."/>
            <person name="Moolhuijzen P."/>
            <person name="Goolsby J.A."/>
            <person name="Tidwell J."/>
            <person name="Bellgard S.E."/>
            <person name="Bellgard M.I."/>
        </authorList>
    </citation>
    <scope>NUCLEOTIDE SEQUENCE</scope>
    <source>
        <tissue evidence="5">Shoot tissue taken approximately 20 cm above the soil surface</tissue>
    </source>
</reference>
<dbReference type="SUPFAM" id="SSF53335">
    <property type="entry name" value="S-adenosyl-L-methionine-dependent methyltransferases"/>
    <property type="match status" value="1"/>
</dbReference>
<evidence type="ECO:0000256" key="3">
    <source>
        <dbReference type="ARBA" id="ARBA00022679"/>
    </source>
</evidence>
<dbReference type="EMBL" id="GBRH01178956">
    <property type="protein sequence ID" value="JAE18940.1"/>
    <property type="molecule type" value="Transcribed_RNA"/>
</dbReference>
<dbReference type="CDD" id="cd02440">
    <property type="entry name" value="AdoMet_MTases"/>
    <property type="match status" value="1"/>
</dbReference>